<reference evidence="3 4" key="1">
    <citation type="journal article" date="2023" name="Microorganisms">
        <title>Thiorhodovibrio frisius and Trv. litoralis spp. nov., Two Novel Members from a Clade of Fastidious Purple Sulfur Bacteria That Exhibit Unique Red-Shifted Light-Harvesting Capabilities.</title>
        <authorList>
            <person name="Methner A."/>
            <person name="Kuzyk S.B."/>
            <person name="Petersen J."/>
            <person name="Bauer S."/>
            <person name="Brinkmann H."/>
            <person name="Sichau K."/>
            <person name="Wanner G."/>
            <person name="Wolf J."/>
            <person name="Neumann-Schaal M."/>
            <person name="Henke P."/>
            <person name="Tank M."/>
            <person name="Sproer C."/>
            <person name="Bunk B."/>
            <person name="Overmann J."/>
        </authorList>
    </citation>
    <scope>NUCLEOTIDE SEQUENCE [LARGE SCALE GENOMIC DNA]</scope>
    <source>
        <strain evidence="3 4">DSM 6702</strain>
    </source>
</reference>
<dbReference type="RefSeq" id="WP_328987028.1">
    <property type="nucleotide sequence ID" value="NZ_CP121472.1"/>
</dbReference>
<organism evidence="3 4">
    <name type="scientific">Thiorhodovibrio winogradskyi</name>
    <dbReference type="NCBI Taxonomy" id="77007"/>
    <lineage>
        <taxon>Bacteria</taxon>
        <taxon>Pseudomonadati</taxon>
        <taxon>Pseudomonadota</taxon>
        <taxon>Gammaproteobacteria</taxon>
        <taxon>Chromatiales</taxon>
        <taxon>Chromatiaceae</taxon>
        <taxon>Thiorhodovibrio</taxon>
    </lineage>
</organism>
<evidence type="ECO:0000313" key="3">
    <source>
        <dbReference type="EMBL" id="WPL16478.1"/>
    </source>
</evidence>
<dbReference type="Pfam" id="PF00149">
    <property type="entry name" value="Metallophos"/>
    <property type="match status" value="1"/>
</dbReference>
<evidence type="ECO:0000259" key="2">
    <source>
        <dbReference type="Pfam" id="PF00149"/>
    </source>
</evidence>
<feature type="domain" description="Calcineurin-like phosphoesterase" evidence="2">
    <location>
        <begin position="11"/>
        <end position="139"/>
    </location>
</feature>
<accession>A0ABZ0S645</accession>
<name>A0ABZ0S645_9GAMM</name>
<protein>
    <submittedName>
        <fullName evidence="3">Bis(5'-nucleosyl)-tetraphosphatase PrpE [asymmetrical]</fullName>
        <ecNumber evidence="3">3.6.1.17</ecNumber>
    </submittedName>
</protein>
<dbReference type="EC" id="3.6.1.17" evidence="3"/>
<dbReference type="InterPro" id="IPR029052">
    <property type="entry name" value="Metallo-depent_PP-like"/>
</dbReference>
<sequence>MDAYSPDAYDLIGDLHGHAQRLRKLLEQLGYRETDGAYRHPQRQALFVGDFIDRGPAQRETVAIARAMVEAGSARAVLGNHEFNAIAYATEDPEAPGTHLRPRSEKNRRQHQDFLNEVEHQPEIHADIIDWFRCLPLYLELPGLRLIHACWEEQQLAAIRPFLDHNNRLTEAGLIAASRRGHSANAALESLIKGLEVALPDGYRYLDKTGHWRTEVRVRWWDETATDIRDAALLDAEQREQLPSVSVPSAARPGYRNTRPLFIGHYWLEGIPAPLTPKVACLDYSGAEPGVLCAYRWQGETQLKAENFCWVTSE</sequence>
<dbReference type="InterPro" id="IPR004843">
    <property type="entry name" value="Calcineurin-like_PHP"/>
</dbReference>
<dbReference type="SUPFAM" id="SSF56300">
    <property type="entry name" value="Metallo-dependent phosphatases"/>
    <property type="match status" value="1"/>
</dbReference>
<feature type="region of interest" description="Disordered" evidence="1">
    <location>
        <begin position="90"/>
        <end position="110"/>
    </location>
</feature>
<proteinExistence type="predicted"/>
<keyword evidence="3" id="KW-0378">Hydrolase</keyword>
<dbReference type="PANTHER" id="PTHR42850">
    <property type="entry name" value="METALLOPHOSPHOESTERASE"/>
    <property type="match status" value="1"/>
</dbReference>
<dbReference type="GO" id="GO:0004081">
    <property type="term" value="F:bis(5'-nucleosyl)-tetraphosphatase (asymmetrical) activity"/>
    <property type="evidence" value="ECO:0007669"/>
    <property type="project" value="UniProtKB-EC"/>
</dbReference>
<dbReference type="Proteomes" id="UP001432180">
    <property type="component" value="Chromosome"/>
</dbReference>
<dbReference type="InterPro" id="IPR050126">
    <property type="entry name" value="Ap4A_hydrolase"/>
</dbReference>
<dbReference type="Gene3D" id="3.60.21.10">
    <property type="match status" value="1"/>
</dbReference>
<dbReference type="PANTHER" id="PTHR42850:SF7">
    <property type="entry name" value="BIS(5'-NUCLEOSYL)-TETRAPHOSPHATASE PRPE [ASYMMETRICAL]"/>
    <property type="match status" value="1"/>
</dbReference>
<keyword evidence="4" id="KW-1185">Reference proteome</keyword>
<evidence type="ECO:0000256" key="1">
    <source>
        <dbReference type="SAM" id="MobiDB-lite"/>
    </source>
</evidence>
<gene>
    <name evidence="3" type="primary">prpE</name>
    <name evidence="3" type="ORF">Thiowin_01434</name>
</gene>
<dbReference type="EMBL" id="CP121472">
    <property type="protein sequence ID" value="WPL16478.1"/>
    <property type="molecule type" value="Genomic_DNA"/>
</dbReference>
<evidence type="ECO:0000313" key="4">
    <source>
        <dbReference type="Proteomes" id="UP001432180"/>
    </source>
</evidence>